<keyword evidence="3" id="KW-1185">Reference proteome</keyword>
<evidence type="ECO:0000313" key="2">
    <source>
        <dbReference type="EMBL" id="KAK6315159.1"/>
    </source>
</evidence>
<dbReference type="EMBL" id="JAGTTL010000012">
    <property type="protein sequence ID" value="KAK6315159.1"/>
    <property type="molecule type" value="Genomic_DNA"/>
</dbReference>
<sequence>MLKLEEFSNSDSKGHQTGHLTQKTRPPPLTSFSPTSSLSFRGRAAALTGKLPFHSDAELVSSHLDLEDWEIDKEGLDDPKPVLRVFSYPDLPEKGELFRVQIKHLRTPNERAVVGRVWRKL</sequence>
<gene>
    <name evidence="2" type="ORF">J4Q44_G00146880</name>
</gene>
<reference evidence="2 3" key="1">
    <citation type="submission" date="2021-04" db="EMBL/GenBank/DDBJ databases">
        <authorList>
            <person name="De Guttry C."/>
            <person name="Zahm M."/>
            <person name="Klopp C."/>
            <person name="Cabau C."/>
            <person name="Louis A."/>
            <person name="Berthelot C."/>
            <person name="Parey E."/>
            <person name="Roest Crollius H."/>
            <person name="Montfort J."/>
            <person name="Robinson-Rechavi M."/>
            <person name="Bucao C."/>
            <person name="Bouchez O."/>
            <person name="Gislard M."/>
            <person name="Lluch J."/>
            <person name="Milhes M."/>
            <person name="Lampietro C."/>
            <person name="Lopez Roques C."/>
            <person name="Donnadieu C."/>
            <person name="Braasch I."/>
            <person name="Desvignes T."/>
            <person name="Postlethwait J."/>
            <person name="Bobe J."/>
            <person name="Wedekind C."/>
            <person name="Guiguen Y."/>
        </authorList>
    </citation>
    <scope>NUCLEOTIDE SEQUENCE [LARGE SCALE GENOMIC DNA]</scope>
    <source>
        <strain evidence="2">Cs_M1</strain>
        <tissue evidence="2">Blood</tissue>
    </source>
</reference>
<evidence type="ECO:0000313" key="3">
    <source>
        <dbReference type="Proteomes" id="UP001356427"/>
    </source>
</evidence>
<organism evidence="2 3">
    <name type="scientific">Coregonus suidteri</name>
    <dbReference type="NCBI Taxonomy" id="861788"/>
    <lineage>
        <taxon>Eukaryota</taxon>
        <taxon>Metazoa</taxon>
        <taxon>Chordata</taxon>
        <taxon>Craniata</taxon>
        <taxon>Vertebrata</taxon>
        <taxon>Euteleostomi</taxon>
        <taxon>Actinopterygii</taxon>
        <taxon>Neopterygii</taxon>
        <taxon>Teleostei</taxon>
        <taxon>Protacanthopterygii</taxon>
        <taxon>Salmoniformes</taxon>
        <taxon>Salmonidae</taxon>
        <taxon>Coregoninae</taxon>
        <taxon>Coregonus</taxon>
    </lineage>
</organism>
<name>A0AAN8LS88_9TELE</name>
<accession>A0AAN8LS88</accession>
<proteinExistence type="predicted"/>
<comment type="caution">
    <text evidence="2">The sequence shown here is derived from an EMBL/GenBank/DDBJ whole genome shotgun (WGS) entry which is preliminary data.</text>
</comment>
<protein>
    <submittedName>
        <fullName evidence="2">Uncharacterized protein</fullName>
    </submittedName>
</protein>
<dbReference type="AlphaFoldDB" id="A0AAN8LS88"/>
<dbReference type="Proteomes" id="UP001356427">
    <property type="component" value="Unassembled WGS sequence"/>
</dbReference>
<evidence type="ECO:0000256" key="1">
    <source>
        <dbReference type="SAM" id="MobiDB-lite"/>
    </source>
</evidence>
<feature type="region of interest" description="Disordered" evidence="1">
    <location>
        <begin position="1"/>
        <end position="37"/>
    </location>
</feature>